<reference evidence="2 3" key="1">
    <citation type="journal article" date="2017" name="ISME J.">
        <title>Potential for microbial H2 and metal transformations associated with novel bacteria and archaea in deep terrestrial subsurface sediments.</title>
        <authorList>
            <person name="Hernsdorf A.W."/>
            <person name="Amano Y."/>
            <person name="Miyakawa K."/>
            <person name="Ise K."/>
            <person name="Suzuki Y."/>
            <person name="Anantharaman K."/>
            <person name="Probst A."/>
            <person name="Burstein D."/>
            <person name="Thomas B.C."/>
            <person name="Banfield J.F."/>
        </authorList>
    </citation>
    <scope>NUCLEOTIDE SEQUENCE [LARGE SCALE GENOMIC DNA]</scope>
    <source>
        <strain evidence="2">HGW-Wallbacteria-1</strain>
    </source>
</reference>
<keyword evidence="1" id="KW-0472">Membrane</keyword>
<gene>
    <name evidence="2" type="ORF">CVV64_04645</name>
</gene>
<feature type="transmembrane region" description="Helical" evidence="1">
    <location>
        <begin position="20"/>
        <end position="42"/>
    </location>
</feature>
<proteinExistence type="predicted"/>
<evidence type="ECO:0000313" key="3">
    <source>
        <dbReference type="Proteomes" id="UP000233256"/>
    </source>
</evidence>
<dbReference type="EMBL" id="PGXC01000003">
    <property type="protein sequence ID" value="PKK91061.1"/>
    <property type="molecule type" value="Genomic_DNA"/>
</dbReference>
<comment type="caution">
    <text evidence="2">The sequence shown here is derived from an EMBL/GenBank/DDBJ whole genome shotgun (WGS) entry which is preliminary data.</text>
</comment>
<keyword evidence="1" id="KW-1133">Transmembrane helix</keyword>
<dbReference type="AlphaFoldDB" id="A0A2N1PRU3"/>
<name>A0A2N1PRU3_9BACT</name>
<keyword evidence="1" id="KW-0812">Transmembrane</keyword>
<dbReference type="Proteomes" id="UP000233256">
    <property type="component" value="Unassembled WGS sequence"/>
</dbReference>
<organism evidence="2 3">
    <name type="scientific">Candidatus Wallbacteria bacterium HGW-Wallbacteria-1</name>
    <dbReference type="NCBI Taxonomy" id="2013854"/>
    <lineage>
        <taxon>Bacteria</taxon>
        <taxon>Candidatus Walliibacteriota</taxon>
    </lineage>
</organism>
<evidence type="ECO:0000313" key="2">
    <source>
        <dbReference type="EMBL" id="PKK91061.1"/>
    </source>
</evidence>
<protein>
    <submittedName>
        <fullName evidence="2">Uncharacterized protein</fullName>
    </submittedName>
</protein>
<accession>A0A2N1PRU3</accession>
<sequence>MSLPDLGTTLLAIDATVLSQTLLLLIILVPLLLLMVGLPIMIQRKKNKALQQICQSYGLEKINKNNEKFIGEIKGYPVILESKMGSRVSEYGRFHYYSLTMEHKAATRGRIASIFTRNTPKVAKITSGGAFVKLGETSFDKLFHINALTDLSEDGIRKILDRSVQQCLKEMNGTGIMTASHFSVLIAAPEIELQREIHNFNHFESMADAAVRICESLERNFPG</sequence>
<evidence type="ECO:0000256" key="1">
    <source>
        <dbReference type="SAM" id="Phobius"/>
    </source>
</evidence>